<dbReference type="InterPro" id="IPR017930">
    <property type="entry name" value="Myb_dom"/>
</dbReference>
<dbReference type="PROSITE" id="PS51294">
    <property type="entry name" value="HTH_MYB"/>
    <property type="match status" value="1"/>
</dbReference>
<name>A0A8T0G6X5_CERPU</name>
<evidence type="ECO:0000256" key="1">
    <source>
        <dbReference type="ARBA" id="ARBA00023015"/>
    </source>
</evidence>
<protein>
    <recommendedName>
        <fullName evidence="5">HTH myb-type domain-containing protein</fullName>
    </recommendedName>
</protein>
<feature type="region of interest" description="Disordered" evidence="4">
    <location>
        <begin position="1"/>
        <end position="77"/>
    </location>
</feature>
<evidence type="ECO:0000313" key="6">
    <source>
        <dbReference type="EMBL" id="KAG0554780.1"/>
    </source>
</evidence>
<dbReference type="GO" id="GO:0003700">
    <property type="term" value="F:DNA-binding transcription factor activity"/>
    <property type="evidence" value="ECO:0007669"/>
    <property type="project" value="InterPro"/>
</dbReference>
<gene>
    <name evidence="6" type="ORF">KC19_12G118300</name>
</gene>
<dbReference type="NCBIfam" id="TIGR01557">
    <property type="entry name" value="myb_SHAQKYF"/>
    <property type="match status" value="1"/>
</dbReference>
<keyword evidence="1" id="KW-0805">Transcription regulation</keyword>
<dbReference type="Proteomes" id="UP000822688">
    <property type="component" value="Chromosome 12"/>
</dbReference>
<dbReference type="InterPro" id="IPR001005">
    <property type="entry name" value="SANT/Myb"/>
</dbReference>
<dbReference type="GO" id="GO:0003677">
    <property type="term" value="F:DNA binding"/>
    <property type="evidence" value="ECO:0007669"/>
    <property type="project" value="InterPro"/>
</dbReference>
<reference evidence="6" key="1">
    <citation type="submission" date="2020-06" db="EMBL/GenBank/DDBJ databases">
        <title>WGS assembly of Ceratodon purpureus strain R40.</title>
        <authorList>
            <person name="Carey S.B."/>
            <person name="Jenkins J."/>
            <person name="Shu S."/>
            <person name="Lovell J.T."/>
            <person name="Sreedasyam A."/>
            <person name="Maumus F."/>
            <person name="Tiley G.P."/>
            <person name="Fernandez-Pozo N."/>
            <person name="Barry K."/>
            <person name="Chen C."/>
            <person name="Wang M."/>
            <person name="Lipzen A."/>
            <person name="Daum C."/>
            <person name="Saski C.A."/>
            <person name="Payton A.C."/>
            <person name="Mcbreen J.C."/>
            <person name="Conrad R.E."/>
            <person name="Kollar L.M."/>
            <person name="Olsson S."/>
            <person name="Huttunen S."/>
            <person name="Landis J.B."/>
            <person name="Wickett N.J."/>
            <person name="Johnson M.G."/>
            <person name="Rensing S.A."/>
            <person name="Grimwood J."/>
            <person name="Schmutz J."/>
            <person name="Mcdaniel S.F."/>
        </authorList>
    </citation>
    <scope>NUCLEOTIDE SEQUENCE</scope>
    <source>
        <strain evidence="6">R40</strain>
    </source>
</reference>
<organism evidence="6 7">
    <name type="scientific">Ceratodon purpureus</name>
    <name type="common">Fire moss</name>
    <name type="synonym">Dicranum purpureum</name>
    <dbReference type="NCBI Taxonomy" id="3225"/>
    <lineage>
        <taxon>Eukaryota</taxon>
        <taxon>Viridiplantae</taxon>
        <taxon>Streptophyta</taxon>
        <taxon>Embryophyta</taxon>
        <taxon>Bryophyta</taxon>
        <taxon>Bryophytina</taxon>
        <taxon>Bryopsida</taxon>
        <taxon>Dicranidae</taxon>
        <taxon>Pseudoditrichales</taxon>
        <taxon>Ditrichaceae</taxon>
        <taxon>Ceratodon</taxon>
    </lineage>
</organism>
<dbReference type="EMBL" id="CM026433">
    <property type="protein sequence ID" value="KAG0554780.1"/>
    <property type="molecule type" value="Genomic_DNA"/>
</dbReference>
<dbReference type="InterPro" id="IPR009057">
    <property type="entry name" value="Homeodomain-like_sf"/>
</dbReference>
<dbReference type="OrthoDB" id="551907at2759"/>
<evidence type="ECO:0000256" key="4">
    <source>
        <dbReference type="SAM" id="MobiDB-lite"/>
    </source>
</evidence>
<evidence type="ECO:0000256" key="3">
    <source>
        <dbReference type="ARBA" id="ARBA00023242"/>
    </source>
</evidence>
<accession>A0A8T0G6X5</accession>
<sequence>MLRERMEFLGRQSLNDVCDDGERDEGGTGGGPGRDGRDGDGGSESEEFSSESNTTSTTNNGQDGVGNRAARKLGSRGKVRQYVRSRLPRLRWTQDLHHCFVLAVERLGGQEKATPKMVLQLMDVKGLTIAHVKSHLQMYRSMKNDETSQTDLSYWRGGHLQHHSNIWLQTAAELRKSAQLLDLPTEKHSGISSAKQQLETEWEMCRREYDARIALMMLMEGQNSNSSATSPTPTVESRHPAQLMKLLDGAGRPGMPPAPTTRSLNEAGWNIFSEVDPKIKPQVKAQEDRLGNQFNFGSASRPMDRTTSFANIYDRFQSNVMDEREHHEFFRDSSHLVQRPTLHRPEPGRGIYSYEHDAERNRKKDNPNLTGTADVSGSLFLMSHPHSWPGSCTTPSQKNLIHNLRGTGQQGNHNVHFVDFLSSPQSRLNDMPGDGIKLDLTMSTGTASSEPLEDQEIKISERSVDLDLTLDLTMSTS</sequence>
<feature type="compositionally biased region" description="Low complexity" evidence="4">
    <location>
        <begin position="50"/>
        <end position="61"/>
    </location>
</feature>
<keyword evidence="3" id="KW-0539">Nucleus</keyword>
<dbReference type="Gene3D" id="1.10.10.60">
    <property type="entry name" value="Homeodomain-like"/>
    <property type="match status" value="1"/>
</dbReference>
<keyword evidence="2" id="KW-0804">Transcription</keyword>
<dbReference type="SUPFAM" id="SSF46689">
    <property type="entry name" value="Homeodomain-like"/>
    <property type="match status" value="1"/>
</dbReference>
<dbReference type="InterPro" id="IPR046955">
    <property type="entry name" value="PHR1-like"/>
</dbReference>
<evidence type="ECO:0000256" key="2">
    <source>
        <dbReference type="ARBA" id="ARBA00023163"/>
    </source>
</evidence>
<feature type="domain" description="HTH myb-type" evidence="5">
    <location>
        <begin position="84"/>
        <end position="144"/>
    </location>
</feature>
<keyword evidence="7" id="KW-1185">Reference proteome</keyword>
<evidence type="ECO:0000313" key="7">
    <source>
        <dbReference type="Proteomes" id="UP000822688"/>
    </source>
</evidence>
<evidence type="ECO:0000259" key="5">
    <source>
        <dbReference type="PROSITE" id="PS51294"/>
    </source>
</evidence>
<comment type="caution">
    <text evidence="6">The sequence shown here is derived from an EMBL/GenBank/DDBJ whole genome shotgun (WGS) entry which is preliminary data.</text>
</comment>
<dbReference type="PANTHER" id="PTHR31314:SF164">
    <property type="entry name" value="HTH MYB-TYPE DOMAIN-CONTAINING PROTEIN"/>
    <property type="match status" value="1"/>
</dbReference>
<proteinExistence type="predicted"/>
<dbReference type="PANTHER" id="PTHR31314">
    <property type="entry name" value="MYB FAMILY TRANSCRIPTION FACTOR PHL7-LIKE"/>
    <property type="match status" value="1"/>
</dbReference>
<dbReference type="FunFam" id="1.10.10.60:FF:000002">
    <property type="entry name" value="Myb family transcription factor"/>
    <property type="match status" value="1"/>
</dbReference>
<dbReference type="AlphaFoldDB" id="A0A8T0G6X5"/>
<dbReference type="Pfam" id="PF00249">
    <property type="entry name" value="Myb_DNA-binding"/>
    <property type="match status" value="1"/>
</dbReference>
<dbReference type="InterPro" id="IPR006447">
    <property type="entry name" value="Myb_dom_plants"/>
</dbReference>